<evidence type="ECO:0000313" key="4">
    <source>
        <dbReference type="EMBL" id="MBP2295735.1"/>
    </source>
</evidence>
<dbReference type="RefSeq" id="WP_209770339.1">
    <property type="nucleotide sequence ID" value="NZ_JAGINP010000024.1"/>
</dbReference>
<reference evidence="4 5" key="1">
    <citation type="submission" date="2021-03" db="EMBL/GenBank/DDBJ databases">
        <title>Genomic Encyclopedia of Type Strains, Phase III (KMG-III): the genomes of soil and plant-associated and newly described type strains.</title>
        <authorList>
            <person name="Whitman W."/>
        </authorList>
    </citation>
    <scope>NUCLEOTIDE SEQUENCE [LARGE SCALE GENOMIC DNA]</scope>
    <source>
        <strain evidence="4 5">IMMIB AFH-6</strain>
    </source>
</reference>
<dbReference type="EMBL" id="JAGINP010000024">
    <property type="protein sequence ID" value="MBP2295735.1"/>
    <property type="molecule type" value="Genomic_DNA"/>
</dbReference>
<dbReference type="Proteomes" id="UP000781958">
    <property type="component" value="Unassembled WGS sequence"/>
</dbReference>
<protein>
    <submittedName>
        <fullName evidence="4">CheY-like chemotaxis protein</fullName>
    </submittedName>
</protein>
<feature type="domain" description="Response regulatory" evidence="3">
    <location>
        <begin position="16"/>
        <end position="132"/>
    </location>
</feature>
<accession>A0ABS4SWH2</accession>
<dbReference type="SMART" id="SM00448">
    <property type="entry name" value="REC"/>
    <property type="match status" value="1"/>
</dbReference>
<name>A0ABS4SWH2_9PROT</name>
<keyword evidence="1 2" id="KW-0597">Phosphoprotein</keyword>
<dbReference type="InterPro" id="IPR050595">
    <property type="entry name" value="Bact_response_regulator"/>
</dbReference>
<evidence type="ECO:0000256" key="2">
    <source>
        <dbReference type="PROSITE-ProRule" id="PRU00169"/>
    </source>
</evidence>
<evidence type="ECO:0000256" key="1">
    <source>
        <dbReference type="ARBA" id="ARBA00022553"/>
    </source>
</evidence>
<dbReference type="InterPro" id="IPR011006">
    <property type="entry name" value="CheY-like_superfamily"/>
</dbReference>
<gene>
    <name evidence="4" type="ORF">J2851_005548</name>
</gene>
<dbReference type="Gene3D" id="3.40.50.2300">
    <property type="match status" value="1"/>
</dbReference>
<sequence>MLPLSRNPAIGAAMITVLLIDDDPLIRMAMEWLMADWGFHVVAAGSEEEATTKLAESVVPALMVVDWRLPGGRTGADAVGRIRSLFRRHIPAIVVTGEVPSRPMRAIEDAGCPVLQKPVSPATLKAAVTDALAGPRDS</sequence>
<evidence type="ECO:0000313" key="5">
    <source>
        <dbReference type="Proteomes" id="UP000781958"/>
    </source>
</evidence>
<dbReference type="PROSITE" id="PS50110">
    <property type="entry name" value="RESPONSE_REGULATORY"/>
    <property type="match status" value="1"/>
</dbReference>
<dbReference type="CDD" id="cd00156">
    <property type="entry name" value="REC"/>
    <property type="match status" value="1"/>
</dbReference>
<proteinExistence type="predicted"/>
<evidence type="ECO:0000259" key="3">
    <source>
        <dbReference type="PROSITE" id="PS50110"/>
    </source>
</evidence>
<dbReference type="PANTHER" id="PTHR44591:SF3">
    <property type="entry name" value="RESPONSE REGULATORY DOMAIN-CONTAINING PROTEIN"/>
    <property type="match status" value="1"/>
</dbReference>
<feature type="modified residue" description="4-aspartylphosphate" evidence="2">
    <location>
        <position position="66"/>
    </location>
</feature>
<dbReference type="SUPFAM" id="SSF52172">
    <property type="entry name" value="CheY-like"/>
    <property type="match status" value="1"/>
</dbReference>
<dbReference type="InterPro" id="IPR001789">
    <property type="entry name" value="Sig_transdc_resp-reg_receiver"/>
</dbReference>
<comment type="caution">
    <text evidence="4">The sequence shown here is derived from an EMBL/GenBank/DDBJ whole genome shotgun (WGS) entry which is preliminary data.</text>
</comment>
<keyword evidence="5" id="KW-1185">Reference proteome</keyword>
<organism evidence="4 5">
    <name type="scientific">Azospirillum rugosum</name>
    <dbReference type="NCBI Taxonomy" id="416170"/>
    <lineage>
        <taxon>Bacteria</taxon>
        <taxon>Pseudomonadati</taxon>
        <taxon>Pseudomonadota</taxon>
        <taxon>Alphaproteobacteria</taxon>
        <taxon>Rhodospirillales</taxon>
        <taxon>Azospirillaceae</taxon>
        <taxon>Azospirillum</taxon>
    </lineage>
</organism>
<dbReference type="PANTHER" id="PTHR44591">
    <property type="entry name" value="STRESS RESPONSE REGULATOR PROTEIN 1"/>
    <property type="match status" value="1"/>
</dbReference>
<dbReference type="Pfam" id="PF00072">
    <property type="entry name" value="Response_reg"/>
    <property type="match status" value="1"/>
</dbReference>